<dbReference type="GO" id="GO:0003677">
    <property type="term" value="F:DNA binding"/>
    <property type="evidence" value="ECO:0007669"/>
    <property type="project" value="InterPro"/>
</dbReference>
<dbReference type="InterPro" id="IPR010982">
    <property type="entry name" value="Lambda_DNA-bd_dom_sf"/>
</dbReference>
<dbReference type="EMBL" id="WBMT01000023">
    <property type="protein sequence ID" value="KAB2342229.1"/>
    <property type="molecule type" value="Genomic_DNA"/>
</dbReference>
<evidence type="ECO:0000313" key="2">
    <source>
        <dbReference type="EMBL" id="KAB2342229.1"/>
    </source>
</evidence>
<organism evidence="2 3">
    <name type="scientific">Actinomadura rudentiformis</name>
    <dbReference type="NCBI Taxonomy" id="359158"/>
    <lineage>
        <taxon>Bacteria</taxon>
        <taxon>Bacillati</taxon>
        <taxon>Actinomycetota</taxon>
        <taxon>Actinomycetes</taxon>
        <taxon>Streptosporangiales</taxon>
        <taxon>Thermomonosporaceae</taxon>
        <taxon>Actinomadura</taxon>
    </lineage>
</organism>
<dbReference type="InterPro" id="IPR011990">
    <property type="entry name" value="TPR-like_helical_dom_sf"/>
</dbReference>
<dbReference type="SUPFAM" id="SSF48452">
    <property type="entry name" value="TPR-like"/>
    <property type="match status" value="1"/>
</dbReference>
<dbReference type="InterPro" id="IPR001387">
    <property type="entry name" value="Cro/C1-type_HTH"/>
</dbReference>
<dbReference type="OrthoDB" id="5184419at2"/>
<gene>
    <name evidence="2" type="ORF">F8566_39720</name>
</gene>
<dbReference type="Proteomes" id="UP000468735">
    <property type="component" value="Unassembled WGS sequence"/>
</dbReference>
<dbReference type="Pfam" id="PF13560">
    <property type="entry name" value="HTH_31"/>
    <property type="match status" value="1"/>
</dbReference>
<evidence type="ECO:0000259" key="1">
    <source>
        <dbReference type="PROSITE" id="PS50943"/>
    </source>
</evidence>
<keyword evidence="3" id="KW-1185">Reference proteome</keyword>
<dbReference type="AlphaFoldDB" id="A0A6H9YNL8"/>
<dbReference type="CDD" id="cd00093">
    <property type="entry name" value="HTH_XRE"/>
    <property type="match status" value="1"/>
</dbReference>
<protein>
    <submittedName>
        <fullName evidence="2">Helix-turn-helix domain-containing protein</fullName>
    </submittedName>
</protein>
<comment type="caution">
    <text evidence="2">The sequence shown here is derived from an EMBL/GenBank/DDBJ whole genome shotgun (WGS) entry which is preliminary data.</text>
</comment>
<dbReference type="Gene3D" id="1.10.260.40">
    <property type="entry name" value="lambda repressor-like DNA-binding domains"/>
    <property type="match status" value="1"/>
</dbReference>
<evidence type="ECO:0000313" key="3">
    <source>
        <dbReference type="Proteomes" id="UP000468735"/>
    </source>
</evidence>
<dbReference type="SMART" id="SM00530">
    <property type="entry name" value="HTH_XRE"/>
    <property type="match status" value="1"/>
</dbReference>
<accession>A0A6H9YNL8</accession>
<reference evidence="2 3" key="1">
    <citation type="submission" date="2019-09" db="EMBL/GenBank/DDBJ databases">
        <title>Actinomadura physcomitrii sp. nov., a novel actinomycete isolated from moss [Physcomitrium sphaericum (Ludw) Fuernr].</title>
        <authorList>
            <person name="Zhuang X."/>
            <person name="Liu C."/>
        </authorList>
    </citation>
    <scope>NUCLEOTIDE SEQUENCE [LARGE SCALE GENOMIC DNA]</scope>
    <source>
        <strain evidence="2 3">HMC1</strain>
    </source>
</reference>
<proteinExistence type="predicted"/>
<name>A0A6H9YNL8_9ACTN</name>
<dbReference type="PROSITE" id="PS50943">
    <property type="entry name" value="HTH_CROC1"/>
    <property type="match status" value="1"/>
</dbReference>
<feature type="domain" description="HTH cro/C1-type" evidence="1">
    <location>
        <begin position="12"/>
        <end position="52"/>
    </location>
</feature>
<sequence>MTERVTSFGAELRRMRMEAGLSLAQLGELLHYSKGHLSKIENGSKSPSPELARMSADERCGTQLSDAALSAKGSLLSLAPVQSSETQLPEAHSDDDEVWLMNLSDSGTSWFHPVDRREALAMTTSSLLGFGLSAQGLSATAREPTALEVFRGLFDQFRSLGQTASPGAVLPPVIAQIHVLRGLSSRAPAGLRDEFLVLGARFAEYAGWMAQESGNDQAALWWTEKAVQMAAAGNDRDLAAYALVRRALVTLYREDATQTVRLARQAQVSPETPRRILGLAAQREAQGHALAGDHKACMESLERARDLLDDASEAGHGPALGSVNLPDPVATVTGWCLYELGRPKDASEILDAEVARISPRALRSRARFGTRRALAHAAAGQIEHACALTGELLPITEVVSSATIATDLRRLARMLARWHTNPAVRELYPALTASLSTPEV</sequence>
<dbReference type="SUPFAM" id="SSF47413">
    <property type="entry name" value="lambda repressor-like DNA-binding domains"/>
    <property type="match status" value="1"/>
</dbReference>